<dbReference type="GO" id="GO:0046872">
    <property type="term" value="F:metal ion binding"/>
    <property type="evidence" value="ECO:0007669"/>
    <property type="project" value="UniProtKB-KW"/>
</dbReference>
<dbReference type="GO" id="GO:0043565">
    <property type="term" value="F:sequence-specific DNA binding"/>
    <property type="evidence" value="ECO:0007669"/>
    <property type="project" value="InterPro"/>
</dbReference>
<dbReference type="GO" id="GO:0006355">
    <property type="term" value="P:regulation of DNA-templated transcription"/>
    <property type="evidence" value="ECO:0007669"/>
    <property type="project" value="InterPro"/>
</dbReference>
<evidence type="ECO:0000256" key="2">
    <source>
        <dbReference type="ARBA" id="ARBA00022833"/>
    </source>
</evidence>
<gene>
    <name evidence="7" type="ORF">CBOVIS_LOCUS552</name>
</gene>
<name>A0A8S1EAK2_9PELO</name>
<dbReference type="PROSITE" id="PS50809">
    <property type="entry name" value="DM_2"/>
    <property type="match status" value="1"/>
</dbReference>
<dbReference type="AlphaFoldDB" id="A0A8S1EAK2"/>
<evidence type="ECO:0000259" key="6">
    <source>
        <dbReference type="PROSITE" id="PS50809"/>
    </source>
</evidence>
<keyword evidence="3 5" id="KW-0238">DNA-binding</keyword>
<sequence length="110" mass="12801">MAEVMCARALPPMQIPVYQVIPNIFLTKQRAGVVEQKKVYYCQRCLNHNKTEPRKNHKCECPFANCTCFKCSLVEKRRKLNLQLHELEGDVGEKKYEDDEDRKLKGGESI</sequence>
<keyword evidence="8" id="KW-1185">Reference proteome</keyword>
<evidence type="ECO:0000256" key="1">
    <source>
        <dbReference type="ARBA" id="ARBA00022723"/>
    </source>
</evidence>
<dbReference type="InterPro" id="IPR001275">
    <property type="entry name" value="DM_DNA-bd"/>
</dbReference>
<comment type="subcellular location">
    <subcellularLocation>
        <location evidence="5">Nucleus</location>
    </subcellularLocation>
</comment>
<keyword evidence="4 5" id="KW-0539">Nucleus</keyword>
<evidence type="ECO:0000256" key="3">
    <source>
        <dbReference type="ARBA" id="ARBA00023125"/>
    </source>
</evidence>
<dbReference type="Proteomes" id="UP000494206">
    <property type="component" value="Unassembled WGS sequence"/>
</dbReference>
<dbReference type="Pfam" id="PF00751">
    <property type="entry name" value="DM"/>
    <property type="match status" value="1"/>
</dbReference>
<reference evidence="7 8" key="1">
    <citation type="submission" date="2020-04" db="EMBL/GenBank/DDBJ databases">
        <authorList>
            <person name="Laetsch R D."/>
            <person name="Stevens L."/>
            <person name="Kumar S."/>
            <person name="Blaxter L. M."/>
        </authorList>
    </citation>
    <scope>NUCLEOTIDE SEQUENCE [LARGE SCALE GENOMIC DNA]</scope>
</reference>
<dbReference type="Gene3D" id="4.10.1040.10">
    <property type="entry name" value="DM DNA-binding domain"/>
    <property type="match status" value="1"/>
</dbReference>
<comment type="caution">
    <text evidence="7">The sequence shown here is derived from an EMBL/GenBank/DDBJ whole genome shotgun (WGS) entry which is preliminary data.</text>
</comment>
<keyword evidence="1 5" id="KW-0479">Metal-binding</keyword>
<accession>A0A8S1EAK2</accession>
<feature type="DNA-binding region" description="DM" evidence="5">
    <location>
        <begin position="42"/>
        <end position="95"/>
    </location>
</feature>
<proteinExistence type="predicted"/>
<dbReference type="EMBL" id="CADEPM010000001">
    <property type="protein sequence ID" value="CAB3397085.1"/>
    <property type="molecule type" value="Genomic_DNA"/>
</dbReference>
<dbReference type="InterPro" id="IPR036407">
    <property type="entry name" value="DM_DNA-bd_sf"/>
</dbReference>
<organism evidence="7 8">
    <name type="scientific">Caenorhabditis bovis</name>
    <dbReference type="NCBI Taxonomy" id="2654633"/>
    <lineage>
        <taxon>Eukaryota</taxon>
        <taxon>Metazoa</taxon>
        <taxon>Ecdysozoa</taxon>
        <taxon>Nematoda</taxon>
        <taxon>Chromadorea</taxon>
        <taxon>Rhabditida</taxon>
        <taxon>Rhabditina</taxon>
        <taxon>Rhabditomorpha</taxon>
        <taxon>Rhabditoidea</taxon>
        <taxon>Rhabditidae</taxon>
        <taxon>Peloderinae</taxon>
        <taxon>Caenorhabditis</taxon>
    </lineage>
</organism>
<dbReference type="OrthoDB" id="5849055at2759"/>
<dbReference type="GO" id="GO:0005634">
    <property type="term" value="C:nucleus"/>
    <property type="evidence" value="ECO:0007669"/>
    <property type="project" value="UniProtKB-SubCell"/>
</dbReference>
<evidence type="ECO:0000256" key="5">
    <source>
        <dbReference type="PROSITE-ProRule" id="PRU00070"/>
    </source>
</evidence>
<dbReference type="SUPFAM" id="SSF82927">
    <property type="entry name" value="Cysteine-rich DNA binding domain, (DM domain)"/>
    <property type="match status" value="1"/>
</dbReference>
<evidence type="ECO:0000313" key="7">
    <source>
        <dbReference type="EMBL" id="CAB3397085.1"/>
    </source>
</evidence>
<evidence type="ECO:0000256" key="4">
    <source>
        <dbReference type="ARBA" id="ARBA00023242"/>
    </source>
</evidence>
<evidence type="ECO:0000313" key="8">
    <source>
        <dbReference type="Proteomes" id="UP000494206"/>
    </source>
</evidence>
<dbReference type="PROSITE" id="PS40000">
    <property type="entry name" value="DM_1"/>
    <property type="match status" value="1"/>
</dbReference>
<protein>
    <recommendedName>
        <fullName evidence="6">DM domain-containing protein</fullName>
    </recommendedName>
</protein>
<dbReference type="SMART" id="SM00301">
    <property type="entry name" value="DM"/>
    <property type="match status" value="1"/>
</dbReference>
<keyword evidence="2 5" id="KW-0862">Zinc</keyword>
<feature type="domain" description="DM" evidence="6">
    <location>
        <begin position="42"/>
        <end position="95"/>
    </location>
</feature>